<dbReference type="Proteomes" id="UP000596095">
    <property type="component" value="Chromosome"/>
</dbReference>
<dbReference type="AlphaFoldDB" id="A0ABD7C0B9"/>
<proteinExistence type="predicted"/>
<protein>
    <recommendedName>
        <fullName evidence="5">Delta-60 repeat domain-containing protein</fullName>
    </recommendedName>
</protein>
<keyword evidence="2" id="KW-0812">Transmembrane</keyword>
<evidence type="ECO:0000313" key="3">
    <source>
        <dbReference type="EMBL" id="QQQ41283.1"/>
    </source>
</evidence>
<organism evidence="3 4">
    <name type="scientific">Stenotrophomonas maltophilia</name>
    <name type="common">Pseudomonas maltophilia</name>
    <name type="synonym">Xanthomonas maltophilia</name>
    <dbReference type="NCBI Taxonomy" id="40324"/>
    <lineage>
        <taxon>Bacteria</taxon>
        <taxon>Pseudomonadati</taxon>
        <taxon>Pseudomonadota</taxon>
        <taxon>Gammaproteobacteria</taxon>
        <taxon>Lysobacterales</taxon>
        <taxon>Lysobacteraceae</taxon>
        <taxon>Stenotrophomonas</taxon>
        <taxon>Stenotrophomonas maltophilia group</taxon>
    </lineage>
</organism>
<dbReference type="RefSeq" id="WP_201116944.1">
    <property type="nucleotide sequence ID" value="NZ_CP067993.1"/>
</dbReference>
<feature type="region of interest" description="Disordered" evidence="1">
    <location>
        <begin position="1"/>
        <end position="23"/>
    </location>
</feature>
<evidence type="ECO:0000256" key="2">
    <source>
        <dbReference type="SAM" id="Phobius"/>
    </source>
</evidence>
<gene>
    <name evidence="3" type="ORF">JJL50_15160</name>
</gene>
<dbReference type="EMBL" id="CP067993">
    <property type="protein sequence ID" value="QQQ41283.1"/>
    <property type="molecule type" value="Genomic_DNA"/>
</dbReference>
<evidence type="ECO:0000313" key="4">
    <source>
        <dbReference type="Proteomes" id="UP000596095"/>
    </source>
</evidence>
<sequence length="389" mass="40189">MTTPMGPWPLGIDNVSGTGALPRDQNGRQVALVDAANVDIDRAGRPSRRGGAQLVQAGHGLHSLWSGGDHALVAMGAELCNARDLQPVATLNSADRCSYAELNGEVIVGNRTTLLRVAGGRAAALGVADAPPAAASGSDSGGLAAGRYAVAVAFVSDQGEGGLSSLRFVDVPEGGGIIVDQLPTAPDAASLAIYRSQPNGEELYRAAQIPVGFPSYHLGAGGLDGAARTRNLRRMPPGEHVAAFNGYLLVAHGRTLRFSEPLRYGLHSPRHGFVQLPSRITMLAAVGNVVFVGTTAGVVLLRGPRPREWAMENTAGLPPIPGASALVRSGQVQSELAGRNAALWLAPNGFVLGTEEGLLVELQAERLAGLRYVSGALCVHGRRVTAAVA</sequence>
<keyword evidence="2" id="KW-1133">Transmembrane helix</keyword>
<accession>A0ABD7C0B9</accession>
<evidence type="ECO:0008006" key="5">
    <source>
        <dbReference type="Google" id="ProtNLM"/>
    </source>
</evidence>
<keyword evidence="2" id="KW-0472">Membrane</keyword>
<feature type="transmembrane region" description="Helical" evidence="2">
    <location>
        <begin position="280"/>
        <end position="301"/>
    </location>
</feature>
<name>A0ABD7C0B9_STEMA</name>
<reference evidence="3 4" key="1">
    <citation type="submission" date="2021-01" db="EMBL/GenBank/DDBJ databases">
        <title>Genome Characterization of a novel Stenotrophomonas isolate with high keratinase activity.</title>
        <authorList>
            <person name="Cao Z.-J."/>
        </authorList>
    </citation>
    <scope>NUCLEOTIDE SEQUENCE [LARGE SCALE GENOMIC DNA]</scope>
    <source>
        <strain evidence="3 4">DHHJ</strain>
    </source>
</reference>
<evidence type="ECO:0000256" key="1">
    <source>
        <dbReference type="SAM" id="MobiDB-lite"/>
    </source>
</evidence>